<comment type="caution">
    <text evidence="2">The sequence shown here is derived from an EMBL/GenBank/DDBJ whole genome shotgun (WGS) entry which is preliminary data.</text>
</comment>
<sequence length="88" mass="9792">MTSELFLIGFLATLDLIGFSAILDQVPHVSKDYHEILGWLSDATAEDKYNLKIPTVKRILQEAMKFGEGIFQDVESVLLRPASSAIPK</sequence>
<evidence type="ECO:0000313" key="2">
    <source>
        <dbReference type="EMBL" id="KAF8390980.1"/>
    </source>
</evidence>
<feature type="signal peptide" evidence="1">
    <location>
        <begin position="1"/>
        <end position="20"/>
    </location>
</feature>
<accession>A0A834YMU7</accession>
<dbReference type="EMBL" id="JABCRI010000017">
    <property type="protein sequence ID" value="KAF8390980.1"/>
    <property type="molecule type" value="Genomic_DNA"/>
</dbReference>
<protein>
    <submittedName>
        <fullName evidence="2">Uncharacterized protein</fullName>
    </submittedName>
</protein>
<evidence type="ECO:0000256" key="1">
    <source>
        <dbReference type="SAM" id="SignalP"/>
    </source>
</evidence>
<keyword evidence="3" id="KW-1185">Reference proteome</keyword>
<evidence type="ECO:0000313" key="3">
    <source>
        <dbReference type="Proteomes" id="UP000655225"/>
    </source>
</evidence>
<keyword evidence="1" id="KW-0732">Signal</keyword>
<dbReference type="AlphaFoldDB" id="A0A834YMU7"/>
<feature type="chain" id="PRO_5032778240" evidence="1">
    <location>
        <begin position="21"/>
        <end position="88"/>
    </location>
</feature>
<organism evidence="2 3">
    <name type="scientific">Tetracentron sinense</name>
    <name type="common">Spur-leaf</name>
    <dbReference type="NCBI Taxonomy" id="13715"/>
    <lineage>
        <taxon>Eukaryota</taxon>
        <taxon>Viridiplantae</taxon>
        <taxon>Streptophyta</taxon>
        <taxon>Embryophyta</taxon>
        <taxon>Tracheophyta</taxon>
        <taxon>Spermatophyta</taxon>
        <taxon>Magnoliopsida</taxon>
        <taxon>Trochodendrales</taxon>
        <taxon>Trochodendraceae</taxon>
        <taxon>Tetracentron</taxon>
    </lineage>
</organism>
<name>A0A834YMU7_TETSI</name>
<gene>
    <name evidence="2" type="ORF">HHK36_023280</name>
</gene>
<reference evidence="2 3" key="1">
    <citation type="submission" date="2020-04" db="EMBL/GenBank/DDBJ databases">
        <title>Plant Genome Project.</title>
        <authorList>
            <person name="Zhang R.-G."/>
        </authorList>
    </citation>
    <scope>NUCLEOTIDE SEQUENCE [LARGE SCALE GENOMIC DNA]</scope>
    <source>
        <strain evidence="2">YNK0</strain>
        <tissue evidence="2">Leaf</tissue>
    </source>
</reference>
<dbReference type="Proteomes" id="UP000655225">
    <property type="component" value="Unassembled WGS sequence"/>
</dbReference>
<proteinExistence type="predicted"/>